<feature type="domain" description="DUF6250" evidence="1">
    <location>
        <begin position="90"/>
        <end position="249"/>
    </location>
</feature>
<geneLocation type="plasmid" evidence="2 3">
    <name>unnamed4</name>
</geneLocation>
<accession>A0ABY4D572</accession>
<organism evidence="2 3">
    <name type="scientific">Hymenobacter tibetensis</name>
    <dbReference type="NCBI Taxonomy" id="497967"/>
    <lineage>
        <taxon>Bacteria</taxon>
        <taxon>Pseudomonadati</taxon>
        <taxon>Bacteroidota</taxon>
        <taxon>Cytophagia</taxon>
        <taxon>Cytophagales</taxon>
        <taxon>Hymenobacteraceae</taxon>
        <taxon>Hymenobacter</taxon>
    </lineage>
</organism>
<dbReference type="Gene3D" id="2.60.120.200">
    <property type="match status" value="1"/>
</dbReference>
<evidence type="ECO:0000313" key="3">
    <source>
        <dbReference type="Proteomes" id="UP000831113"/>
    </source>
</evidence>
<protein>
    <submittedName>
        <fullName evidence="2">DUF6250 domain-containing protein</fullName>
    </submittedName>
</protein>
<dbReference type="GO" id="GO:0016829">
    <property type="term" value="F:lyase activity"/>
    <property type="evidence" value="ECO:0007669"/>
    <property type="project" value="UniProtKB-KW"/>
</dbReference>
<sequence length="255" mass="29118">MDSEYSIFRNPRAAVVYGVLALSGLLSMLGATTAGSQPTTTVNQPVDRESSRKKLIFSEDFRKLDTLKWRLEIEPQADSRVQVKAGKLVLDTKGGVTVWLKQPLRGNLQIEYTRKVIVAGQPNDRLSDLNQFWMASEPTGSALIRRNGKFEEYDNLRMYYVGMGGNTNSTTRFRKYQSNGERTLLQGHTDAAHLLKANKAYRIKTIVQNGLTSFWVNDQCYFTYQDPNPLQEGYFGFRSTWSRQEISSFRVYLLD</sequence>
<proteinExistence type="predicted"/>
<reference evidence="2 3" key="1">
    <citation type="submission" date="2022-03" db="EMBL/GenBank/DDBJ databases">
        <title>Hymenobactersp. isolated from the air.</title>
        <authorList>
            <person name="Won M."/>
            <person name="Kwon S.-W."/>
        </authorList>
    </citation>
    <scope>NUCLEOTIDE SEQUENCE [LARGE SCALE GENOMIC DNA]</scope>
    <source>
        <strain evidence="2 3">KACC 21982</strain>
        <plasmid evidence="2 3">unnamed4</plasmid>
    </source>
</reference>
<dbReference type="Proteomes" id="UP000831113">
    <property type="component" value="Plasmid unnamed4"/>
</dbReference>
<dbReference type="RefSeq" id="WP_243803464.1">
    <property type="nucleotide sequence ID" value="NZ_CP094673.1"/>
</dbReference>
<name>A0ABY4D572_9BACT</name>
<dbReference type="InterPro" id="IPR046217">
    <property type="entry name" value="DUF6250"/>
</dbReference>
<keyword evidence="2" id="KW-0614">Plasmid</keyword>
<keyword evidence="3" id="KW-1185">Reference proteome</keyword>
<gene>
    <name evidence="2" type="ORF">MTX78_24605</name>
</gene>
<evidence type="ECO:0000259" key="1">
    <source>
        <dbReference type="Pfam" id="PF19763"/>
    </source>
</evidence>
<dbReference type="Pfam" id="PF19763">
    <property type="entry name" value="DUF6250"/>
    <property type="match status" value="1"/>
</dbReference>
<evidence type="ECO:0000313" key="2">
    <source>
        <dbReference type="EMBL" id="UOG77600.1"/>
    </source>
</evidence>
<dbReference type="EMBL" id="CP094673">
    <property type="protein sequence ID" value="UOG77600.1"/>
    <property type="molecule type" value="Genomic_DNA"/>
</dbReference>
<keyword evidence="2" id="KW-0456">Lyase</keyword>